<keyword evidence="6 7" id="KW-0472">Membrane</keyword>
<gene>
    <name evidence="9" type="ORF">JJN12_13570</name>
</gene>
<dbReference type="InterPro" id="IPR050901">
    <property type="entry name" value="BP-dep_ABC_trans_perm"/>
</dbReference>
<evidence type="ECO:0000313" key="9">
    <source>
        <dbReference type="EMBL" id="MBK5898789.1"/>
    </source>
</evidence>
<keyword evidence="10" id="KW-1185">Reference proteome</keyword>
<sequence>MRKNNRVTNFRWRKEVRLLPCYISGLVWSFFTIFMIGWIVAASLSSTKEVFTGNVLATGLHIENYTKAFFRNKALMNLLNSVIYTVPSCFLAIIVSAPAAYCLTRFKFRFSGLIKKSIVTALGIPGIMIVMPLFSIVSTLKLGGTHLTLIFIYTATSVPYTTFFLMAFFQGISEAYEEAAAIDGCGPIQCFWRIMFPLAQPAVMTVTIFNFISRWNEYFMALIFANKSELRPVGVGLYQTVQSMMQSGDWAGMFASVVIVFMPTVIIYLFLSDKIVVGVTSGGVKG</sequence>
<feature type="domain" description="ABC transmembrane type-1" evidence="8">
    <location>
        <begin position="78"/>
        <end position="271"/>
    </location>
</feature>
<evidence type="ECO:0000256" key="4">
    <source>
        <dbReference type="ARBA" id="ARBA00022692"/>
    </source>
</evidence>
<feature type="transmembrane region" description="Helical" evidence="7">
    <location>
        <begin position="82"/>
        <end position="106"/>
    </location>
</feature>
<accession>A0ABS1J3Q0</accession>
<keyword evidence="5 7" id="KW-1133">Transmembrane helix</keyword>
<keyword evidence="3" id="KW-1003">Cell membrane</keyword>
<dbReference type="InterPro" id="IPR035906">
    <property type="entry name" value="MetI-like_sf"/>
</dbReference>
<evidence type="ECO:0000256" key="7">
    <source>
        <dbReference type="RuleBase" id="RU363032"/>
    </source>
</evidence>
<evidence type="ECO:0000256" key="5">
    <source>
        <dbReference type="ARBA" id="ARBA00022989"/>
    </source>
</evidence>
<dbReference type="Gene3D" id="1.10.3720.10">
    <property type="entry name" value="MetI-like"/>
    <property type="match status" value="1"/>
</dbReference>
<evidence type="ECO:0000256" key="1">
    <source>
        <dbReference type="ARBA" id="ARBA00004651"/>
    </source>
</evidence>
<feature type="transmembrane region" description="Helical" evidence="7">
    <location>
        <begin position="250"/>
        <end position="271"/>
    </location>
</feature>
<comment type="caution">
    <text evidence="9">The sequence shown here is derived from an EMBL/GenBank/DDBJ whole genome shotgun (WGS) entry which is preliminary data.</text>
</comment>
<evidence type="ECO:0000313" key="10">
    <source>
        <dbReference type="Proteomes" id="UP000604730"/>
    </source>
</evidence>
<name>A0ABS1J3Q0_9FIRM</name>
<proteinExistence type="inferred from homology"/>
<evidence type="ECO:0000256" key="6">
    <source>
        <dbReference type="ARBA" id="ARBA00023136"/>
    </source>
</evidence>
<evidence type="ECO:0000256" key="2">
    <source>
        <dbReference type="ARBA" id="ARBA00022448"/>
    </source>
</evidence>
<evidence type="ECO:0000256" key="3">
    <source>
        <dbReference type="ARBA" id="ARBA00022475"/>
    </source>
</evidence>
<dbReference type="Pfam" id="PF00528">
    <property type="entry name" value="BPD_transp_1"/>
    <property type="match status" value="1"/>
</dbReference>
<dbReference type="InterPro" id="IPR000515">
    <property type="entry name" value="MetI-like"/>
</dbReference>
<feature type="transmembrane region" description="Helical" evidence="7">
    <location>
        <begin position="149"/>
        <end position="169"/>
    </location>
</feature>
<keyword evidence="2 7" id="KW-0813">Transport</keyword>
<protein>
    <submittedName>
        <fullName evidence="9">Carbohydrate ABC transporter permease</fullName>
    </submittedName>
</protein>
<dbReference type="RefSeq" id="WP_208430416.1">
    <property type="nucleotide sequence ID" value="NZ_JAEPRJ010000001.1"/>
</dbReference>
<dbReference type="PANTHER" id="PTHR32243:SF18">
    <property type="entry name" value="INNER MEMBRANE ABC TRANSPORTER PERMEASE PROTEIN YCJP"/>
    <property type="match status" value="1"/>
</dbReference>
<keyword evidence="4 7" id="KW-0812">Transmembrane</keyword>
<comment type="similarity">
    <text evidence="7">Belongs to the binding-protein-dependent transport system permease family.</text>
</comment>
<feature type="transmembrane region" description="Helical" evidence="7">
    <location>
        <begin position="118"/>
        <end position="137"/>
    </location>
</feature>
<evidence type="ECO:0000259" key="8">
    <source>
        <dbReference type="PROSITE" id="PS50928"/>
    </source>
</evidence>
<dbReference type="PANTHER" id="PTHR32243">
    <property type="entry name" value="MALTOSE TRANSPORT SYSTEM PERMEASE-RELATED"/>
    <property type="match status" value="1"/>
</dbReference>
<dbReference type="Proteomes" id="UP000604730">
    <property type="component" value="Unassembled WGS sequence"/>
</dbReference>
<feature type="transmembrane region" description="Helical" evidence="7">
    <location>
        <begin position="21"/>
        <end position="41"/>
    </location>
</feature>
<dbReference type="CDD" id="cd06261">
    <property type="entry name" value="TM_PBP2"/>
    <property type="match status" value="1"/>
</dbReference>
<reference evidence="9 10" key="1">
    <citation type="submission" date="2021-01" db="EMBL/GenBank/DDBJ databases">
        <title>Isolation and description of Catonella massiliensis sp. nov., a novel Catonella species, isolated from a stable periodontitis subject.</title>
        <authorList>
            <person name="Antezack A."/>
            <person name="Boxberger M."/>
            <person name="La Scola B."/>
            <person name="Monnet-Corti V."/>
        </authorList>
    </citation>
    <scope>NUCLEOTIDE SEQUENCE [LARGE SCALE GENOMIC DNA]</scope>
    <source>
        <strain evidence="9 10">Marseille-Q4567</strain>
    </source>
</reference>
<feature type="transmembrane region" description="Helical" evidence="7">
    <location>
        <begin position="190"/>
        <end position="212"/>
    </location>
</feature>
<dbReference type="SUPFAM" id="SSF161098">
    <property type="entry name" value="MetI-like"/>
    <property type="match status" value="1"/>
</dbReference>
<dbReference type="PROSITE" id="PS50928">
    <property type="entry name" value="ABC_TM1"/>
    <property type="match status" value="1"/>
</dbReference>
<organism evidence="9 10">
    <name type="scientific">Catonella massiliensis</name>
    <dbReference type="NCBI Taxonomy" id="2799636"/>
    <lineage>
        <taxon>Bacteria</taxon>
        <taxon>Bacillati</taxon>
        <taxon>Bacillota</taxon>
        <taxon>Clostridia</taxon>
        <taxon>Lachnospirales</taxon>
        <taxon>Lachnospiraceae</taxon>
        <taxon>Catonella</taxon>
    </lineage>
</organism>
<dbReference type="EMBL" id="JAEPRJ010000001">
    <property type="protein sequence ID" value="MBK5898789.1"/>
    <property type="molecule type" value="Genomic_DNA"/>
</dbReference>
<comment type="subcellular location">
    <subcellularLocation>
        <location evidence="1 7">Cell membrane</location>
        <topology evidence="1 7">Multi-pass membrane protein</topology>
    </subcellularLocation>
</comment>